<evidence type="ECO:0000313" key="3">
    <source>
        <dbReference type="Proteomes" id="UP001374535"/>
    </source>
</evidence>
<gene>
    <name evidence="2" type="ORF">V8G54_005161</name>
</gene>
<proteinExistence type="predicted"/>
<dbReference type="InterPro" id="IPR036513">
    <property type="entry name" value="STAS_dom_sf"/>
</dbReference>
<dbReference type="Proteomes" id="UP001374535">
    <property type="component" value="Chromosome 1"/>
</dbReference>
<feature type="region of interest" description="Disordered" evidence="1">
    <location>
        <begin position="72"/>
        <end position="91"/>
    </location>
</feature>
<feature type="compositionally biased region" description="Basic and acidic residues" evidence="1">
    <location>
        <begin position="72"/>
        <end position="83"/>
    </location>
</feature>
<reference evidence="2 3" key="1">
    <citation type="journal article" date="2023" name="Life. Sci Alliance">
        <title>Evolutionary insights into 3D genome organization and epigenetic landscape of Vigna mungo.</title>
        <authorList>
            <person name="Junaid A."/>
            <person name="Singh B."/>
            <person name="Bhatia S."/>
        </authorList>
    </citation>
    <scope>NUCLEOTIDE SEQUENCE [LARGE SCALE GENOMIC DNA]</scope>
    <source>
        <strain evidence="2">Urdbean</strain>
    </source>
</reference>
<evidence type="ECO:0000256" key="1">
    <source>
        <dbReference type="SAM" id="MobiDB-lite"/>
    </source>
</evidence>
<dbReference type="Gene3D" id="3.30.750.24">
    <property type="entry name" value="STAS domain"/>
    <property type="match status" value="1"/>
</dbReference>
<protein>
    <submittedName>
        <fullName evidence="2">Uncharacterized protein</fullName>
    </submittedName>
</protein>
<sequence length="153" mass="17185">MFEILYCSEGGNIFDKDNLDVDRSRHRNAGKTSRHRSLLRCTMAVKTPGVAIIRLKSAFLCFSNANSVREDPEMDHSGRCKGENRRHHRKHSSARIASLEELHESLVSSGKQLAIANPGWQVIYKLKATNFVARIGGRVFLTIGEAIDCNLDF</sequence>
<evidence type="ECO:0000313" key="2">
    <source>
        <dbReference type="EMBL" id="WVZ26617.1"/>
    </source>
</evidence>
<organism evidence="2 3">
    <name type="scientific">Vigna mungo</name>
    <name type="common">Black gram</name>
    <name type="synonym">Phaseolus mungo</name>
    <dbReference type="NCBI Taxonomy" id="3915"/>
    <lineage>
        <taxon>Eukaryota</taxon>
        <taxon>Viridiplantae</taxon>
        <taxon>Streptophyta</taxon>
        <taxon>Embryophyta</taxon>
        <taxon>Tracheophyta</taxon>
        <taxon>Spermatophyta</taxon>
        <taxon>Magnoliopsida</taxon>
        <taxon>eudicotyledons</taxon>
        <taxon>Gunneridae</taxon>
        <taxon>Pentapetalae</taxon>
        <taxon>rosids</taxon>
        <taxon>fabids</taxon>
        <taxon>Fabales</taxon>
        <taxon>Fabaceae</taxon>
        <taxon>Papilionoideae</taxon>
        <taxon>50 kb inversion clade</taxon>
        <taxon>NPAAA clade</taxon>
        <taxon>indigoferoid/millettioid clade</taxon>
        <taxon>Phaseoleae</taxon>
        <taxon>Vigna</taxon>
    </lineage>
</organism>
<name>A0AAQ3PJK0_VIGMU</name>
<accession>A0AAQ3PJK0</accession>
<dbReference type="AlphaFoldDB" id="A0AAQ3PJK0"/>
<dbReference type="EMBL" id="CP144700">
    <property type="protein sequence ID" value="WVZ26617.1"/>
    <property type="molecule type" value="Genomic_DNA"/>
</dbReference>
<keyword evidence="3" id="KW-1185">Reference proteome</keyword>